<dbReference type="Proteomes" id="UP001515500">
    <property type="component" value="Chromosome 1"/>
</dbReference>
<reference evidence="3" key="2">
    <citation type="submission" date="2025-08" db="UniProtKB">
        <authorList>
            <consortium name="RefSeq"/>
        </authorList>
    </citation>
    <scope>IDENTIFICATION</scope>
</reference>
<dbReference type="GeneID" id="120257974"/>
<protein>
    <submittedName>
        <fullName evidence="3">Uncharacterized protein LOC120257974</fullName>
    </submittedName>
</protein>
<accession>A0AB40B2B9</accession>
<feature type="compositionally biased region" description="Basic residues" evidence="1">
    <location>
        <begin position="177"/>
        <end position="187"/>
    </location>
</feature>
<organism evidence="2 3">
    <name type="scientific">Dioscorea cayennensis subsp. rotundata</name>
    <name type="common">White Guinea yam</name>
    <name type="synonym">Dioscorea rotundata</name>
    <dbReference type="NCBI Taxonomy" id="55577"/>
    <lineage>
        <taxon>Eukaryota</taxon>
        <taxon>Viridiplantae</taxon>
        <taxon>Streptophyta</taxon>
        <taxon>Embryophyta</taxon>
        <taxon>Tracheophyta</taxon>
        <taxon>Spermatophyta</taxon>
        <taxon>Magnoliopsida</taxon>
        <taxon>Liliopsida</taxon>
        <taxon>Dioscoreales</taxon>
        <taxon>Dioscoreaceae</taxon>
        <taxon>Dioscorea</taxon>
    </lineage>
</organism>
<feature type="region of interest" description="Disordered" evidence="1">
    <location>
        <begin position="174"/>
        <end position="202"/>
    </location>
</feature>
<evidence type="ECO:0000313" key="3">
    <source>
        <dbReference type="RefSeq" id="XP_039121227.1"/>
    </source>
</evidence>
<evidence type="ECO:0000256" key="1">
    <source>
        <dbReference type="SAM" id="MobiDB-lite"/>
    </source>
</evidence>
<keyword evidence="2" id="KW-1185">Reference proteome</keyword>
<sequence>MLPLAIACVDAECKESWTWFLQVLCEDFGRPQNTGCVFMSDQQKGLIQAFKDLMPNIEITGIEYKKLLWTVASASTQVHFERHMTKLKEFNENAYNWVMQHDSHTWARMWELTGIPCKHAFSAIHCNKERPELYMHQFFTKATYLNVYKHSIQPVPSQDAWEITKLLDIHPWTVKKPPSRPRRKRTKKPNEPKNPYKVSRAGKNVGAWQLSSNWA</sequence>
<dbReference type="RefSeq" id="XP_039121227.1">
    <property type="nucleotide sequence ID" value="XM_039265293.1"/>
</dbReference>
<proteinExistence type="predicted"/>
<reference evidence="2" key="1">
    <citation type="submission" date="2025-05" db="UniProtKB">
        <authorList>
            <consortium name="RefSeq"/>
        </authorList>
    </citation>
    <scope>NUCLEOTIDE SEQUENCE [LARGE SCALE GENOMIC DNA]</scope>
</reference>
<gene>
    <name evidence="3" type="primary">LOC120257974</name>
</gene>
<name>A0AB40B2B9_DIOCR</name>
<dbReference type="PANTHER" id="PTHR31973:SF187">
    <property type="entry name" value="MUTATOR TRANSPOSASE MUDRA PROTEIN"/>
    <property type="match status" value="1"/>
</dbReference>
<evidence type="ECO:0000313" key="2">
    <source>
        <dbReference type="Proteomes" id="UP001515500"/>
    </source>
</evidence>
<dbReference type="AlphaFoldDB" id="A0AB40B2B9"/>
<dbReference type="PANTHER" id="PTHR31973">
    <property type="entry name" value="POLYPROTEIN, PUTATIVE-RELATED"/>
    <property type="match status" value="1"/>
</dbReference>